<comment type="similarity">
    <text evidence="1">To bacterial alkanal monooxygenase alpha and beta chains.</text>
</comment>
<name>A0ABW0K470_9BACL</name>
<evidence type="ECO:0000259" key="2">
    <source>
        <dbReference type="Pfam" id="PF00296"/>
    </source>
</evidence>
<dbReference type="NCBIfam" id="TIGR03558">
    <property type="entry name" value="oxido_grp_1"/>
    <property type="match status" value="1"/>
</dbReference>
<evidence type="ECO:0000256" key="1">
    <source>
        <dbReference type="ARBA" id="ARBA00007789"/>
    </source>
</evidence>
<dbReference type="CDD" id="cd00347">
    <property type="entry name" value="Flavin_utilizing_monoxygenases"/>
    <property type="match status" value="2"/>
</dbReference>
<dbReference type="RefSeq" id="WP_270885898.1">
    <property type="nucleotide sequence ID" value="NZ_JAQFVF010000092.1"/>
</dbReference>
<dbReference type="InterPro" id="IPR019949">
    <property type="entry name" value="CmoO-like"/>
</dbReference>
<accession>A0ABW0K470</accession>
<protein>
    <submittedName>
        <fullName evidence="3">LLM class flavin-dependent oxidoreductase</fullName>
    </submittedName>
</protein>
<dbReference type="InterPro" id="IPR050766">
    <property type="entry name" value="Bact_Lucif_Oxidored"/>
</dbReference>
<dbReference type="Proteomes" id="UP001596044">
    <property type="component" value="Unassembled WGS sequence"/>
</dbReference>
<dbReference type="EMBL" id="JBHSMJ010000009">
    <property type="protein sequence ID" value="MFC5447867.1"/>
    <property type="molecule type" value="Genomic_DNA"/>
</dbReference>
<keyword evidence="4" id="KW-1185">Reference proteome</keyword>
<dbReference type="PANTHER" id="PTHR30137">
    <property type="entry name" value="LUCIFERASE-LIKE MONOOXYGENASE"/>
    <property type="match status" value="1"/>
</dbReference>
<dbReference type="Gene3D" id="3.20.20.30">
    <property type="entry name" value="Luciferase-like domain"/>
    <property type="match status" value="1"/>
</dbReference>
<gene>
    <name evidence="3" type="ORF">ACFPOG_06330</name>
</gene>
<dbReference type="InterPro" id="IPR036661">
    <property type="entry name" value="Luciferase-like_sf"/>
</dbReference>
<dbReference type="SUPFAM" id="SSF51679">
    <property type="entry name" value="Bacterial luciferase-like"/>
    <property type="match status" value="1"/>
</dbReference>
<reference evidence="4" key="1">
    <citation type="journal article" date="2019" name="Int. J. Syst. Evol. Microbiol.">
        <title>The Global Catalogue of Microorganisms (GCM) 10K type strain sequencing project: providing services to taxonomists for standard genome sequencing and annotation.</title>
        <authorList>
            <consortium name="The Broad Institute Genomics Platform"/>
            <consortium name="The Broad Institute Genome Sequencing Center for Infectious Disease"/>
            <person name="Wu L."/>
            <person name="Ma J."/>
        </authorList>
    </citation>
    <scope>NUCLEOTIDE SEQUENCE [LARGE SCALE GENOMIC DNA]</scope>
    <source>
        <strain evidence="4">KACC 11904</strain>
    </source>
</reference>
<dbReference type="InterPro" id="IPR011251">
    <property type="entry name" value="Luciferase-like_dom"/>
</dbReference>
<feature type="domain" description="Luciferase-like" evidence="2">
    <location>
        <begin position="1"/>
        <end position="283"/>
    </location>
</feature>
<comment type="caution">
    <text evidence="3">The sequence shown here is derived from an EMBL/GenBank/DDBJ whole genome shotgun (WGS) entry which is preliminary data.</text>
</comment>
<dbReference type="Pfam" id="PF00296">
    <property type="entry name" value="Bac_luciferase"/>
    <property type="match status" value="1"/>
</dbReference>
<evidence type="ECO:0000313" key="3">
    <source>
        <dbReference type="EMBL" id="MFC5447867.1"/>
    </source>
</evidence>
<organism evidence="3 4">
    <name type="scientific">Paenibacillus aestuarii</name>
    <dbReference type="NCBI Taxonomy" id="516965"/>
    <lineage>
        <taxon>Bacteria</taxon>
        <taxon>Bacillati</taxon>
        <taxon>Bacillota</taxon>
        <taxon>Bacilli</taxon>
        <taxon>Bacillales</taxon>
        <taxon>Paenibacillaceae</taxon>
        <taxon>Paenibacillus</taxon>
    </lineage>
</organism>
<sequence length="320" mass="34292">MKLSVLDLAPVLPQADAAVALKQALLLAQTAERLGFERYWVAEHHDMPGLACTAPEVLLAHIGAQTQRIRLGSGAVLLPHYKPMKVAEAFHMLATLYPGRIDLGLGRAPGGSAHAAIALSGNFLASVGRMPETLQELLAFLNGTYTYEGQPVAARPVPAEPPQVWMLGTNKKSAEFAAQYGTGYVFGHFMSDTDAQETIAAYRSQFQPSAQGGQARAMLAVGVICADTAEAAQALAAESAAWFRPTELRDPQLPAAQPSKAADTGRKLLVGTPQQVQAQLKELGAACGVEEFLVVTYIADYALRLRSYELLAERPYREHG</sequence>
<dbReference type="PANTHER" id="PTHR30137:SF20">
    <property type="entry name" value="N-ACETYL-S-ALKYLCYSTEINE MONOOXYGENASE"/>
    <property type="match status" value="1"/>
</dbReference>
<proteinExistence type="predicted"/>
<evidence type="ECO:0000313" key="4">
    <source>
        <dbReference type="Proteomes" id="UP001596044"/>
    </source>
</evidence>